<accession>A0AAD4T1Z6</accession>
<name>A0AAD4T1Z6_9MAGN</name>
<dbReference type="AlphaFoldDB" id="A0AAD4T1Z6"/>
<organism evidence="1 2">
    <name type="scientific">Papaver atlanticum</name>
    <dbReference type="NCBI Taxonomy" id="357466"/>
    <lineage>
        <taxon>Eukaryota</taxon>
        <taxon>Viridiplantae</taxon>
        <taxon>Streptophyta</taxon>
        <taxon>Embryophyta</taxon>
        <taxon>Tracheophyta</taxon>
        <taxon>Spermatophyta</taxon>
        <taxon>Magnoliopsida</taxon>
        <taxon>Ranunculales</taxon>
        <taxon>Papaveraceae</taxon>
        <taxon>Papaveroideae</taxon>
        <taxon>Papaver</taxon>
    </lineage>
</organism>
<keyword evidence="2" id="KW-1185">Reference proteome</keyword>
<sequence length="52" mass="6201">KYKRYIGSLNRKSRSKAMKYIPWLREELLGTPLTEFHRLLLGPSFKTVSYRA</sequence>
<feature type="non-terminal residue" evidence="1">
    <location>
        <position position="52"/>
    </location>
</feature>
<evidence type="ECO:0000313" key="1">
    <source>
        <dbReference type="EMBL" id="KAI3935859.1"/>
    </source>
</evidence>
<dbReference type="EMBL" id="JAJJMB010006223">
    <property type="protein sequence ID" value="KAI3935859.1"/>
    <property type="molecule type" value="Genomic_DNA"/>
</dbReference>
<proteinExistence type="predicted"/>
<dbReference type="Proteomes" id="UP001202328">
    <property type="component" value="Unassembled WGS sequence"/>
</dbReference>
<feature type="non-terminal residue" evidence="1">
    <location>
        <position position="1"/>
    </location>
</feature>
<reference evidence="1" key="1">
    <citation type="submission" date="2022-04" db="EMBL/GenBank/DDBJ databases">
        <title>A functionally conserved STORR gene fusion in Papaver species that diverged 16.8 million years ago.</title>
        <authorList>
            <person name="Catania T."/>
        </authorList>
    </citation>
    <scope>NUCLEOTIDE SEQUENCE</scope>
    <source>
        <strain evidence="1">S-188037</strain>
    </source>
</reference>
<protein>
    <submittedName>
        <fullName evidence="1">Uncharacterized protein</fullName>
    </submittedName>
</protein>
<comment type="caution">
    <text evidence="1">The sequence shown here is derived from an EMBL/GenBank/DDBJ whole genome shotgun (WGS) entry which is preliminary data.</text>
</comment>
<gene>
    <name evidence="1" type="ORF">MKW98_000643</name>
</gene>
<evidence type="ECO:0000313" key="2">
    <source>
        <dbReference type="Proteomes" id="UP001202328"/>
    </source>
</evidence>